<dbReference type="InterPro" id="IPR041633">
    <property type="entry name" value="Polbeta"/>
</dbReference>
<reference evidence="2" key="1">
    <citation type="submission" date="2019-08" db="EMBL/GenBank/DDBJ databases">
        <authorList>
            <person name="Kucharzyk K."/>
            <person name="Murdoch R.W."/>
            <person name="Higgins S."/>
            <person name="Loffler F."/>
        </authorList>
    </citation>
    <scope>NUCLEOTIDE SEQUENCE</scope>
</reference>
<dbReference type="EMBL" id="VSSQ01037057">
    <property type="protein sequence ID" value="MPM89660.1"/>
    <property type="molecule type" value="Genomic_DNA"/>
</dbReference>
<protein>
    <recommendedName>
        <fullName evidence="1">Polymerase beta nucleotidyltransferase domain-containing protein</fullName>
    </recommendedName>
</protein>
<dbReference type="CDD" id="cd05403">
    <property type="entry name" value="NT_KNTase_like"/>
    <property type="match status" value="1"/>
</dbReference>
<dbReference type="InterPro" id="IPR043519">
    <property type="entry name" value="NT_sf"/>
</dbReference>
<dbReference type="Pfam" id="PF18765">
    <property type="entry name" value="Polbeta"/>
    <property type="match status" value="1"/>
</dbReference>
<organism evidence="2">
    <name type="scientific">bioreactor metagenome</name>
    <dbReference type="NCBI Taxonomy" id="1076179"/>
    <lineage>
        <taxon>unclassified sequences</taxon>
        <taxon>metagenomes</taxon>
        <taxon>ecological metagenomes</taxon>
    </lineage>
</organism>
<dbReference type="Gene3D" id="3.30.460.10">
    <property type="entry name" value="Beta Polymerase, domain 2"/>
    <property type="match status" value="1"/>
</dbReference>
<gene>
    <name evidence="2" type="ORF">SDC9_136772</name>
</gene>
<feature type="domain" description="Polymerase beta nucleotidyltransferase" evidence="1">
    <location>
        <begin position="30"/>
        <end position="84"/>
    </location>
</feature>
<dbReference type="SUPFAM" id="SSF81301">
    <property type="entry name" value="Nucleotidyltransferase"/>
    <property type="match status" value="1"/>
</dbReference>
<sequence>MIEVCSDFEGLFGEHAALMRGVCRGIYALEQVSKVVLFGSYAKHCADCDSDIDLAVFFDCLDARLLRQYRELARICVNPELDIQVQPFHTYELATPCGIIEEIEAYGLELRPI</sequence>
<dbReference type="AlphaFoldDB" id="A0A645DJN8"/>
<proteinExistence type="predicted"/>
<name>A0A645DJN8_9ZZZZ</name>
<evidence type="ECO:0000313" key="2">
    <source>
        <dbReference type="EMBL" id="MPM89660.1"/>
    </source>
</evidence>
<comment type="caution">
    <text evidence="2">The sequence shown here is derived from an EMBL/GenBank/DDBJ whole genome shotgun (WGS) entry which is preliminary data.</text>
</comment>
<accession>A0A645DJN8</accession>
<evidence type="ECO:0000259" key="1">
    <source>
        <dbReference type="Pfam" id="PF18765"/>
    </source>
</evidence>